<name>L7FGR0_STRT8</name>
<gene>
    <name evidence="1" type="ORF">STRTUCAR8_04366</name>
</gene>
<evidence type="ECO:0000313" key="1">
    <source>
        <dbReference type="EMBL" id="ELP70573.1"/>
    </source>
</evidence>
<evidence type="ECO:0000313" key="2">
    <source>
        <dbReference type="Proteomes" id="UP000010931"/>
    </source>
</evidence>
<reference evidence="1 2" key="1">
    <citation type="journal article" date="2011" name="Plasmid">
        <title>Streptomyces turgidiscabies Car8 contains a modular pathogenicity island that shares virulence genes with other actinobacterial plant pathogens.</title>
        <authorList>
            <person name="Huguet-Tapia J.C."/>
            <person name="Badger J.H."/>
            <person name="Loria R."/>
            <person name="Pettis G.S."/>
        </authorList>
    </citation>
    <scope>NUCLEOTIDE SEQUENCE [LARGE SCALE GENOMIC DNA]</scope>
    <source>
        <strain evidence="1 2">Car8</strain>
    </source>
</reference>
<dbReference type="AlphaFoldDB" id="L7FGR0"/>
<protein>
    <submittedName>
        <fullName evidence="1">Uncharacterized protein</fullName>
    </submittedName>
</protein>
<proteinExistence type="predicted"/>
<sequence>MAQEGWPPPTPWAIGGPVPGEFCWGTAGVAGSRAGLAPWAA</sequence>
<feature type="non-terminal residue" evidence="1">
    <location>
        <position position="41"/>
    </location>
</feature>
<dbReference type="EMBL" id="AEJB01000062">
    <property type="protein sequence ID" value="ELP70573.1"/>
    <property type="molecule type" value="Genomic_DNA"/>
</dbReference>
<accession>L7FGR0</accession>
<comment type="caution">
    <text evidence="1">The sequence shown here is derived from an EMBL/GenBank/DDBJ whole genome shotgun (WGS) entry which is preliminary data.</text>
</comment>
<organism evidence="1 2">
    <name type="scientific">Streptomyces turgidiscabies (strain Car8)</name>
    <dbReference type="NCBI Taxonomy" id="698760"/>
    <lineage>
        <taxon>Bacteria</taxon>
        <taxon>Bacillati</taxon>
        <taxon>Actinomycetota</taxon>
        <taxon>Actinomycetes</taxon>
        <taxon>Kitasatosporales</taxon>
        <taxon>Streptomycetaceae</taxon>
        <taxon>Streptomyces</taxon>
    </lineage>
</organism>
<keyword evidence="2" id="KW-1185">Reference proteome</keyword>
<dbReference type="Proteomes" id="UP000010931">
    <property type="component" value="Unassembled WGS sequence"/>
</dbReference>